<dbReference type="InterPro" id="IPR050493">
    <property type="entry name" value="FAD-dep_Monooxygenase_BioMet"/>
</dbReference>
<dbReference type="Pfam" id="PF01494">
    <property type="entry name" value="FAD_binding_3"/>
    <property type="match status" value="1"/>
</dbReference>
<evidence type="ECO:0000313" key="7">
    <source>
        <dbReference type="EMBL" id="ATL68807.1"/>
    </source>
</evidence>
<evidence type="ECO:0000313" key="8">
    <source>
        <dbReference type="Proteomes" id="UP000221961"/>
    </source>
</evidence>
<keyword evidence="3" id="KW-0274">FAD</keyword>
<dbReference type="EMBL" id="CP023778">
    <property type="protein sequence ID" value="ATL68807.1"/>
    <property type="molecule type" value="Genomic_DNA"/>
</dbReference>
<evidence type="ECO:0000259" key="6">
    <source>
        <dbReference type="Pfam" id="PF01494"/>
    </source>
</evidence>
<evidence type="ECO:0000256" key="1">
    <source>
        <dbReference type="ARBA" id="ARBA00001974"/>
    </source>
</evidence>
<accession>A0A291RN57</accession>
<dbReference type="GO" id="GO:0004497">
    <property type="term" value="F:monooxygenase activity"/>
    <property type="evidence" value="ECO:0007669"/>
    <property type="project" value="UniProtKB-KW"/>
</dbReference>
<dbReference type="InterPro" id="IPR002938">
    <property type="entry name" value="FAD-bd"/>
</dbReference>
<reference evidence="7 8" key="1">
    <citation type="submission" date="2017-10" db="EMBL/GenBank/DDBJ databases">
        <title>Comparative genomics between pathogenic Norcardia.</title>
        <authorList>
            <person name="Zeng L."/>
        </authorList>
    </citation>
    <scope>NUCLEOTIDE SEQUENCE [LARGE SCALE GENOMIC DNA]</scope>
    <source>
        <strain evidence="7 8">NC_YFY_NT001</strain>
    </source>
</reference>
<gene>
    <name evidence="7" type="ORF">CRH09_24065</name>
</gene>
<dbReference type="Proteomes" id="UP000221961">
    <property type="component" value="Chromosome"/>
</dbReference>
<evidence type="ECO:0000256" key="4">
    <source>
        <dbReference type="ARBA" id="ARBA00023002"/>
    </source>
</evidence>
<dbReference type="Gene3D" id="3.50.50.60">
    <property type="entry name" value="FAD/NAD(P)-binding domain"/>
    <property type="match status" value="1"/>
</dbReference>
<dbReference type="GeneID" id="88360424"/>
<keyword evidence="2" id="KW-0285">Flavoprotein</keyword>
<organism evidence="7 8">
    <name type="scientific">Nocardia terpenica</name>
    <dbReference type="NCBI Taxonomy" id="455432"/>
    <lineage>
        <taxon>Bacteria</taxon>
        <taxon>Bacillati</taxon>
        <taxon>Actinomycetota</taxon>
        <taxon>Actinomycetes</taxon>
        <taxon>Mycobacteriales</taxon>
        <taxon>Nocardiaceae</taxon>
        <taxon>Nocardia</taxon>
    </lineage>
</organism>
<dbReference type="AlphaFoldDB" id="A0A291RN57"/>
<dbReference type="SUPFAM" id="SSF54373">
    <property type="entry name" value="FAD-linked reductases, C-terminal domain"/>
    <property type="match status" value="1"/>
</dbReference>
<protein>
    <submittedName>
        <fullName evidence="7">3-hydroxybenzoate 6-hydroxylase</fullName>
    </submittedName>
</protein>
<keyword evidence="5" id="KW-0503">Monooxygenase</keyword>
<dbReference type="PANTHER" id="PTHR13789">
    <property type="entry name" value="MONOOXYGENASE"/>
    <property type="match status" value="1"/>
</dbReference>
<evidence type="ECO:0000256" key="2">
    <source>
        <dbReference type="ARBA" id="ARBA00022630"/>
    </source>
</evidence>
<name>A0A291RN57_9NOCA</name>
<dbReference type="RefSeq" id="WP_098695869.1">
    <property type="nucleotide sequence ID" value="NZ_CP023778.1"/>
</dbReference>
<sequence length="396" mass="43089">MDPGIDVVVVGGGVAGLAAASALARDGRRVRLVEKAAEFGEIGAGLQLGPNATRVLAKWGLLDRVIASGVLPARLVLRDARDGRELIALDLGEGFRKRYGGPYVVTHRSDLHGILLDAAAAAGVELRTDSEVVTVRFDTESATTTLASGAELISRVVVGADGLHSRLRSLISDDAPVPSGYVAYRGTVSATEVEHPGSDVVGWIGPDCHLVQYPLRRHEILNQVAVFRSPRADSDAPERGGPDELDAAFARCCAPVRSALGNLRRDRRWPMSDREPLARWSRDRLLLIGDAAHPMLQYLAQGACQAIEDARELTRALGDGPLDTTHWRQAVEIFHERRVPRATRIQATARWWGDLWHCDGMAATLRNAYLRDHDSTIVRHIDWLYGATSDYSGTKA</sequence>
<evidence type="ECO:0000256" key="5">
    <source>
        <dbReference type="ARBA" id="ARBA00023033"/>
    </source>
</evidence>
<comment type="cofactor">
    <cofactor evidence="1">
        <name>FAD</name>
        <dbReference type="ChEBI" id="CHEBI:57692"/>
    </cofactor>
</comment>
<dbReference type="InterPro" id="IPR036188">
    <property type="entry name" value="FAD/NAD-bd_sf"/>
</dbReference>
<dbReference type="GO" id="GO:0071949">
    <property type="term" value="F:FAD binding"/>
    <property type="evidence" value="ECO:0007669"/>
    <property type="project" value="InterPro"/>
</dbReference>
<evidence type="ECO:0000256" key="3">
    <source>
        <dbReference type="ARBA" id="ARBA00022827"/>
    </source>
</evidence>
<feature type="domain" description="FAD-binding" evidence="6">
    <location>
        <begin position="6"/>
        <end position="345"/>
    </location>
</feature>
<dbReference type="PRINTS" id="PR00420">
    <property type="entry name" value="RNGMNOXGNASE"/>
</dbReference>
<keyword evidence="4" id="KW-0560">Oxidoreductase</keyword>
<proteinExistence type="predicted"/>
<dbReference type="KEGG" id="ntp:CRH09_24065"/>
<dbReference type="SUPFAM" id="SSF51905">
    <property type="entry name" value="FAD/NAD(P)-binding domain"/>
    <property type="match status" value="1"/>
</dbReference>
<dbReference type="PANTHER" id="PTHR13789:SF318">
    <property type="entry name" value="GERANYLGERANYL DIPHOSPHATE REDUCTASE"/>
    <property type="match status" value="1"/>
</dbReference>